<dbReference type="EMBL" id="KN825223">
    <property type="protein sequence ID" value="KIK92998.1"/>
    <property type="molecule type" value="Genomic_DNA"/>
</dbReference>
<dbReference type="InParanoid" id="A0A0D0DMU2"/>
<gene>
    <name evidence="1" type="ORF">PAXRUDRAFT_89274</name>
</gene>
<dbReference type="AlphaFoldDB" id="A0A0D0DMU2"/>
<dbReference type="Proteomes" id="UP000054538">
    <property type="component" value="Unassembled WGS sequence"/>
</dbReference>
<feature type="non-terminal residue" evidence="1">
    <location>
        <position position="57"/>
    </location>
</feature>
<dbReference type="HOGENOM" id="CLU_3002120_0_0_1"/>
<proteinExistence type="predicted"/>
<dbReference type="OrthoDB" id="3015916at2759"/>
<name>A0A0D0DMU2_9AGAM</name>
<evidence type="ECO:0000313" key="1">
    <source>
        <dbReference type="EMBL" id="KIK92998.1"/>
    </source>
</evidence>
<reference evidence="2" key="2">
    <citation type="submission" date="2015-01" db="EMBL/GenBank/DDBJ databases">
        <title>Evolutionary Origins and Diversification of the Mycorrhizal Mutualists.</title>
        <authorList>
            <consortium name="DOE Joint Genome Institute"/>
            <consortium name="Mycorrhizal Genomics Consortium"/>
            <person name="Kohler A."/>
            <person name="Kuo A."/>
            <person name="Nagy L.G."/>
            <person name="Floudas D."/>
            <person name="Copeland A."/>
            <person name="Barry K.W."/>
            <person name="Cichocki N."/>
            <person name="Veneault-Fourrey C."/>
            <person name="LaButti K."/>
            <person name="Lindquist E.A."/>
            <person name="Lipzen A."/>
            <person name="Lundell T."/>
            <person name="Morin E."/>
            <person name="Murat C."/>
            <person name="Riley R."/>
            <person name="Ohm R."/>
            <person name="Sun H."/>
            <person name="Tunlid A."/>
            <person name="Henrissat B."/>
            <person name="Grigoriev I.V."/>
            <person name="Hibbett D.S."/>
            <person name="Martin F."/>
        </authorList>
    </citation>
    <scope>NUCLEOTIDE SEQUENCE [LARGE SCALE GENOMIC DNA]</scope>
    <source>
        <strain evidence="2">Ve08.2h10</strain>
    </source>
</reference>
<accession>A0A0D0DMU2</accession>
<keyword evidence="2" id="KW-1185">Reference proteome</keyword>
<feature type="non-terminal residue" evidence="1">
    <location>
        <position position="1"/>
    </location>
</feature>
<organism evidence="1 2">
    <name type="scientific">Paxillus rubicundulus Ve08.2h10</name>
    <dbReference type="NCBI Taxonomy" id="930991"/>
    <lineage>
        <taxon>Eukaryota</taxon>
        <taxon>Fungi</taxon>
        <taxon>Dikarya</taxon>
        <taxon>Basidiomycota</taxon>
        <taxon>Agaricomycotina</taxon>
        <taxon>Agaricomycetes</taxon>
        <taxon>Agaricomycetidae</taxon>
        <taxon>Boletales</taxon>
        <taxon>Paxilineae</taxon>
        <taxon>Paxillaceae</taxon>
        <taxon>Paxillus</taxon>
    </lineage>
</organism>
<sequence length="57" mass="6858">WSMIDGLICWKNWIYIPKERLLQDKVDHLQNDTPLAGYPGCSKTVELILKMYWWPHL</sequence>
<dbReference type="STRING" id="930991.A0A0D0DMU2"/>
<protein>
    <submittedName>
        <fullName evidence="1">Unplaced genomic scaffold scaffold_401, whole genome shotgun sequence</fullName>
    </submittedName>
</protein>
<evidence type="ECO:0000313" key="2">
    <source>
        <dbReference type="Proteomes" id="UP000054538"/>
    </source>
</evidence>
<reference evidence="1 2" key="1">
    <citation type="submission" date="2014-04" db="EMBL/GenBank/DDBJ databases">
        <authorList>
            <consortium name="DOE Joint Genome Institute"/>
            <person name="Kuo A."/>
            <person name="Kohler A."/>
            <person name="Jargeat P."/>
            <person name="Nagy L.G."/>
            <person name="Floudas D."/>
            <person name="Copeland A."/>
            <person name="Barry K.W."/>
            <person name="Cichocki N."/>
            <person name="Veneault-Fourrey C."/>
            <person name="LaButti K."/>
            <person name="Lindquist E.A."/>
            <person name="Lipzen A."/>
            <person name="Lundell T."/>
            <person name="Morin E."/>
            <person name="Murat C."/>
            <person name="Sun H."/>
            <person name="Tunlid A."/>
            <person name="Henrissat B."/>
            <person name="Grigoriev I.V."/>
            <person name="Hibbett D.S."/>
            <person name="Martin F."/>
            <person name="Nordberg H.P."/>
            <person name="Cantor M.N."/>
            <person name="Hua S.X."/>
        </authorList>
    </citation>
    <scope>NUCLEOTIDE SEQUENCE [LARGE SCALE GENOMIC DNA]</scope>
    <source>
        <strain evidence="1 2">Ve08.2h10</strain>
    </source>
</reference>